<protein>
    <submittedName>
        <fullName evidence="1">Uncharacterized protein</fullName>
    </submittedName>
</protein>
<name>A0ABY4J5K7_9BACT</name>
<sequence length="160" mass="18100">MLVPPYQRLLQLAFSSEADAAHYLHPTTLAAYRTFEQAAPAELVYRFERVRLGVALALMKLLSDLGDLEESRRVLDVLHRALRAPSVAAIDATITKEANVFERLYTNLYVNEEGEQLLNLFERALDADSQPLMDDVIREALKLAPNLDFTHLTEEDEDEG</sequence>
<dbReference type="EMBL" id="CP095848">
    <property type="protein sequence ID" value="UPL48112.1"/>
    <property type="molecule type" value="Genomic_DNA"/>
</dbReference>
<evidence type="ECO:0000313" key="1">
    <source>
        <dbReference type="EMBL" id="UPL48112.1"/>
    </source>
</evidence>
<dbReference type="Proteomes" id="UP000829647">
    <property type="component" value="Chromosome"/>
</dbReference>
<evidence type="ECO:0000313" key="2">
    <source>
        <dbReference type="Proteomes" id="UP000829647"/>
    </source>
</evidence>
<accession>A0ABY4J5K7</accession>
<gene>
    <name evidence="1" type="ORF">MWH26_13055</name>
</gene>
<keyword evidence="2" id="KW-1185">Reference proteome</keyword>
<dbReference type="RefSeq" id="WP_247974630.1">
    <property type="nucleotide sequence ID" value="NZ_CP095848.1"/>
</dbReference>
<organism evidence="1 2">
    <name type="scientific">Hymenobacter sublimis</name>
    <dbReference type="NCBI Taxonomy" id="2933777"/>
    <lineage>
        <taxon>Bacteria</taxon>
        <taxon>Pseudomonadati</taxon>
        <taxon>Bacteroidota</taxon>
        <taxon>Cytophagia</taxon>
        <taxon>Cytophagales</taxon>
        <taxon>Hymenobacteraceae</taxon>
        <taxon>Hymenobacter</taxon>
    </lineage>
</organism>
<reference evidence="1 2" key="1">
    <citation type="submission" date="2022-04" db="EMBL/GenBank/DDBJ databases">
        <title>Hymenobacter sp. isolated from the air.</title>
        <authorList>
            <person name="Won M."/>
            <person name="Lee C.-M."/>
            <person name="Woen H.-Y."/>
            <person name="Kwon S.-W."/>
        </authorList>
    </citation>
    <scope>NUCLEOTIDE SEQUENCE [LARGE SCALE GENOMIC DNA]</scope>
    <source>
        <strain evidence="2">5516 S-25</strain>
    </source>
</reference>
<proteinExistence type="predicted"/>